<evidence type="ECO:0000313" key="2">
    <source>
        <dbReference type="EMBL" id="GGM55868.1"/>
    </source>
</evidence>
<dbReference type="Proteomes" id="UP000608890">
    <property type="component" value="Unassembled WGS sequence"/>
</dbReference>
<comment type="caution">
    <text evidence="2">The sequence shown here is derived from an EMBL/GenBank/DDBJ whole genome shotgun (WGS) entry which is preliminary data.</text>
</comment>
<dbReference type="EMBL" id="BMNB01000025">
    <property type="protein sequence ID" value="GGM55868.1"/>
    <property type="molecule type" value="Genomic_DNA"/>
</dbReference>
<gene>
    <name evidence="2" type="ORF">GCM10011608_45900</name>
</gene>
<proteinExistence type="predicted"/>
<dbReference type="InterPro" id="IPR037401">
    <property type="entry name" value="SnoaL-like"/>
</dbReference>
<reference evidence="2" key="2">
    <citation type="submission" date="2020-09" db="EMBL/GenBank/DDBJ databases">
        <authorList>
            <person name="Sun Q."/>
            <person name="Zhou Y."/>
        </authorList>
    </citation>
    <scope>NUCLEOTIDE SEQUENCE</scope>
    <source>
        <strain evidence="2">CGMCC 4.7312</strain>
    </source>
</reference>
<dbReference type="Gene3D" id="3.10.450.50">
    <property type="match status" value="1"/>
</dbReference>
<protein>
    <recommendedName>
        <fullName evidence="1">SnoaL-like domain-containing protein</fullName>
    </recommendedName>
</protein>
<feature type="domain" description="SnoaL-like" evidence="1">
    <location>
        <begin position="41"/>
        <end position="126"/>
    </location>
</feature>
<dbReference type="AlphaFoldDB" id="A0A917X262"/>
<name>A0A917X262_9ACTN</name>
<evidence type="ECO:0000313" key="3">
    <source>
        <dbReference type="Proteomes" id="UP000608890"/>
    </source>
</evidence>
<dbReference type="Pfam" id="PF12680">
    <property type="entry name" value="SnoaL_2"/>
    <property type="match status" value="1"/>
</dbReference>
<reference evidence="2" key="1">
    <citation type="journal article" date="2014" name="Int. J. Syst. Evol. Microbiol.">
        <title>Complete genome sequence of Corynebacterium casei LMG S-19264T (=DSM 44701T), isolated from a smear-ripened cheese.</title>
        <authorList>
            <consortium name="US DOE Joint Genome Institute (JGI-PGF)"/>
            <person name="Walter F."/>
            <person name="Albersmeier A."/>
            <person name="Kalinowski J."/>
            <person name="Ruckert C."/>
        </authorList>
    </citation>
    <scope>NUCLEOTIDE SEQUENCE</scope>
    <source>
        <strain evidence="2">CGMCC 4.7312</strain>
    </source>
</reference>
<dbReference type="SUPFAM" id="SSF54427">
    <property type="entry name" value="NTF2-like"/>
    <property type="match status" value="1"/>
</dbReference>
<accession>A0A917X262</accession>
<dbReference type="InterPro" id="IPR032710">
    <property type="entry name" value="NTF2-like_dom_sf"/>
</dbReference>
<sequence length="139" mass="15729">MTALSELLDIVGAEHMTFDVADYLIHYPRQVAFGEDAAEAVFDRYHTPEYVMCSDGIQLDREKLLAHVRPARKRVKDVRVEVHEAVSTADRVAARYTLTADMANGTVIATEIYMFGQRSADGRLRRVDQMTRDISPGRQ</sequence>
<keyword evidence="3" id="KW-1185">Reference proteome</keyword>
<evidence type="ECO:0000259" key="1">
    <source>
        <dbReference type="Pfam" id="PF12680"/>
    </source>
</evidence>
<organism evidence="2 3">
    <name type="scientific">Micromonospora sonchi</name>
    <dbReference type="NCBI Taxonomy" id="1763543"/>
    <lineage>
        <taxon>Bacteria</taxon>
        <taxon>Bacillati</taxon>
        <taxon>Actinomycetota</taxon>
        <taxon>Actinomycetes</taxon>
        <taxon>Micromonosporales</taxon>
        <taxon>Micromonosporaceae</taxon>
        <taxon>Micromonospora</taxon>
    </lineage>
</organism>